<evidence type="ECO:0000256" key="3">
    <source>
        <dbReference type="ARBA" id="ARBA00023002"/>
    </source>
</evidence>
<dbReference type="RefSeq" id="XP_070919642.1">
    <property type="nucleotide sequence ID" value="XM_071063541.1"/>
</dbReference>
<dbReference type="EMBL" id="BAAFSV010000004">
    <property type="protein sequence ID" value="GAB1317911.1"/>
    <property type="molecule type" value="Genomic_DNA"/>
</dbReference>
<reference evidence="5 6" key="1">
    <citation type="submission" date="2024-09" db="EMBL/GenBank/DDBJ databases">
        <title>Itraconazole resistance in Madurella fahalii resulting from another homologue of gene encoding cytochrome P450 14-alpha sterol demethylase (CYP51).</title>
        <authorList>
            <person name="Yoshioka I."/>
            <person name="Fahal A.H."/>
            <person name="Kaneko S."/>
            <person name="Yaguchi T."/>
        </authorList>
    </citation>
    <scope>NUCLEOTIDE SEQUENCE [LARGE SCALE GENOMIC DNA]</scope>
    <source>
        <strain evidence="5 6">IFM 68171</strain>
    </source>
</reference>
<accession>A0ABQ0GJG6</accession>
<protein>
    <submittedName>
        <fullName evidence="5">Isoflavone reductase IRL</fullName>
    </submittedName>
</protein>
<evidence type="ECO:0000313" key="5">
    <source>
        <dbReference type="EMBL" id="GAB1317911.1"/>
    </source>
</evidence>
<organism evidence="5 6">
    <name type="scientific">Madurella fahalii</name>
    <dbReference type="NCBI Taxonomy" id="1157608"/>
    <lineage>
        <taxon>Eukaryota</taxon>
        <taxon>Fungi</taxon>
        <taxon>Dikarya</taxon>
        <taxon>Ascomycota</taxon>
        <taxon>Pezizomycotina</taxon>
        <taxon>Sordariomycetes</taxon>
        <taxon>Sordariomycetidae</taxon>
        <taxon>Sordariales</taxon>
        <taxon>Sordariales incertae sedis</taxon>
        <taxon>Madurella</taxon>
    </lineage>
</organism>
<keyword evidence="3" id="KW-0560">Oxidoreductase</keyword>
<name>A0ABQ0GJG6_9PEZI</name>
<evidence type="ECO:0000256" key="4">
    <source>
        <dbReference type="SAM" id="SignalP"/>
    </source>
</evidence>
<gene>
    <name evidence="5" type="ORF">MFIFM68171_08121</name>
</gene>
<dbReference type="PANTHER" id="PTHR47706:SF4">
    <property type="entry name" value="NMRA-LIKE DOMAIN-CONTAINING PROTEIN"/>
    <property type="match status" value="1"/>
</dbReference>
<dbReference type="PANTHER" id="PTHR47706">
    <property type="entry name" value="NMRA-LIKE FAMILY PROTEIN"/>
    <property type="match status" value="1"/>
</dbReference>
<keyword evidence="2" id="KW-0521">NADP</keyword>
<feature type="chain" id="PRO_5045043167" evidence="4">
    <location>
        <begin position="20"/>
        <end position="252"/>
    </location>
</feature>
<evidence type="ECO:0000313" key="6">
    <source>
        <dbReference type="Proteomes" id="UP001628179"/>
    </source>
</evidence>
<evidence type="ECO:0000256" key="2">
    <source>
        <dbReference type="ARBA" id="ARBA00022857"/>
    </source>
</evidence>
<comment type="similarity">
    <text evidence="1">Belongs to the NmrA-type oxidoreductase family. Isoflavone reductase subfamily.</text>
</comment>
<sequence>MLILLPISDLLIIVKISIAGGSGEVAREVISVLVAANKHDITILSRKDISTLNSEFHRAGKDETKDYLKRVNENGKVLEYCLFQPGLFVNYLATPHKTAEYVTPLNTFVDLQNRHAIVVNGHNPIVTFTTVQDMAAVVARAVDFEGVWPVVGGIRGNHLAVSEIIKIGESIRGGPFSVDAVKLEDLEAGKLTVPSTIKARHSSVMGMSEEQVEAMAKSVLVGVLLSSAKRAWEVSDESLYKRLQDWKKNNGS</sequence>
<dbReference type="InterPro" id="IPR051609">
    <property type="entry name" value="NmrA/Isoflavone_reductase-like"/>
</dbReference>
<feature type="signal peptide" evidence="4">
    <location>
        <begin position="1"/>
        <end position="19"/>
    </location>
</feature>
<dbReference type="Proteomes" id="UP001628179">
    <property type="component" value="Unassembled WGS sequence"/>
</dbReference>
<proteinExistence type="inferred from homology"/>
<comment type="caution">
    <text evidence="5">The sequence shown here is derived from an EMBL/GenBank/DDBJ whole genome shotgun (WGS) entry which is preliminary data.</text>
</comment>
<evidence type="ECO:0000256" key="1">
    <source>
        <dbReference type="ARBA" id="ARBA00005725"/>
    </source>
</evidence>
<dbReference type="GeneID" id="98178864"/>
<keyword evidence="4" id="KW-0732">Signal</keyword>
<keyword evidence="6" id="KW-1185">Reference proteome</keyword>